<feature type="transmembrane region" description="Helical" evidence="6">
    <location>
        <begin position="45"/>
        <end position="64"/>
    </location>
</feature>
<feature type="transmembrane region" description="Helical" evidence="6">
    <location>
        <begin position="76"/>
        <end position="97"/>
    </location>
</feature>
<evidence type="ECO:0000256" key="5">
    <source>
        <dbReference type="ARBA" id="ARBA00023136"/>
    </source>
</evidence>
<dbReference type="PANTHER" id="PTHR38459">
    <property type="entry name" value="PROPHAGE BACTOPRENOL-LINKED GLUCOSE TRANSLOCASE HOMOLOG"/>
    <property type="match status" value="1"/>
</dbReference>
<keyword evidence="4 6" id="KW-1133">Transmembrane helix</keyword>
<comment type="caution">
    <text evidence="8">The sequence shown here is derived from an EMBL/GenBank/DDBJ whole genome shotgun (WGS) entry which is preliminary data.</text>
</comment>
<dbReference type="EMBL" id="ACFG01000030">
    <property type="protein sequence ID" value="EEH63807.1"/>
    <property type="molecule type" value="Genomic_DNA"/>
</dbReference>
<dbReference type="AlphaFoldDB" id="C0VZU8"/>
<evidence type="ECO:0000256" key="2">
    <source>
        <dbReference type="ARBA" id="ARBA00009399"/>
    </source>
</evidence>
<sequence length="150" mass="16997">MKPSFKEAALNLWNSTGFRFILVGIVNTLVGTSVMFLLFNLTSAGYWVSSVMNYIVGSIVSYFLNKYFTFQDSSRSFLQVFRFALTIAVAYLVAYGLAKQLVLWVLAGFNEQVQGNIAMLIGMYVFVVLNYLMQRYFVFSATEEGKTDEC</sequence>
<dbReference type="OrthoDB" id="9812049at2"/>
<accession>C0VZU8</accession>
<proteinExistence type="inferred from homology"/>
<dbReference type="RefSeq" id="WP_006546598.1">
    <property type="nucleotide sequence ID" value="NZ_DS999543.1"/>
</dbReference>
<dbReference type="HOGENOM" id="CLU_083873_4_0_11"/>
<organism evidence="8 9">
    <name type="scientific">Gleimia coleocanis DSM 15436</name>
    <dbReference type="NCBI Taxonomy" id="525245"/>
    <lineage>
        <taxon>Bacteria</taxon>
        <taxon>Bacillati</taxon>
        <taxon>Actinomycetota</taxon>
        <taxon>Actinomycetes</taxon>
        <taxon>Actinomycetales</taxon>
        <taxon>Actinomycetaceae</taxon>
        <taxon>Gleimia</taxon>
    </lineage>
</organism>
<evidence type="ECO:0000259" key="7">
    <source>
        <dbReference type="Pfam" id="PF04138"/>
    </source>
</evidence>
<comment type="subcellular location">
    <subcellularLocation>
        <location evidence="1">Membrane</location>
        <topology evidence="1">Multi-pass membrane protein</topology>
    </subcellularLocation>
</comment>
<evidence type="ECO:0000256" key="1">
    <source>
        <dbReference type="ARBA" id="ARBA00004141"/>
    </source>
</evidence>
<evidence type="ECO:0000256" key="6">
    <source>
        <dbReference type="SAM" id="Phobius"/>
    </source>
</evidence>
<evidence type="ECO:0000313" key="9">
    <source>
        <dbReference type="Proteomes" id="UP000010301"/>
    </source>
</evidence>
<dbReference type="eggNOG" id="COG2246">
    <property type="taxonomic scope" value="Bacteria"/>
</dbReference>
<dbReference type="Proteomes" id="UP000010301">
    <property type="component" value="Unassembled WGS sequence"/>
</dbReference>
<feature type="transmembrane region" description="Helical" evidence="6">
    <location>
        <begin position="20"/>
        <end position="39"/>
    </location>
</feature>
<protein>
    <submittedName>
        <fullName evidence="8">GtrA-like protein</fullName>
    </submittedName>
</protein>
<gene>
    <name evidence="8" type="ORF">HMPREF0044_0826</name>
</gene>
<dbReference type="PANTHER" id="PTHR38459:SF1">
    <property type="entry name" value="PROPHAGE BACTOPRENOL-LINKED GLUCOSE TRANSLOCASE HOMOLOG"/>
    <property type="match status" value="1"/>
</dbReference>
<dbReference type="GO" id="GO:0000271">
    <property type="term" value="P:polysaccharide biosynthetic process"/>
    <property type="evidence" value="ECO:0007669"/>
    <property type="project" value="InterPro"/>
</dbReference>
<dbReference type="STRING" id="525245.HMPREF0044_0826"/>
<comment type="similarity">
    <text evidence="2">Belongs to the GtrA family.</text>
</comment>
<reference evidence="8 9" key="1">
    <citation type="submission" date="2009-01" db="EMBL/GenBank/DDBJ databases">
        <authorList>
            <person name="Qin X."/>
            <person name="Bachman B."/>
            <person name="Battles P."/>
            <person name="Bell A."/>
            <person name="Bess C."/>
            <person name="Bickham C."/>
            <person name="Chaboub L."/>
            <person name="Chen D."/>
            <person name="Coyle M."/>
            <person name="Deiros D.R."/>
            <person name="Dinh H."/>
            <person name="Forbes L."/>
            <person name="Fowler G."/>
            <person name="Francisco L."/>
            <person name="Fu Q."/>
            <person name="Gubbala S."/>
            <person name="Hale W."/>
            <person name="Han Y."/>
            <person name="Hemphill L."/>
            <person name="Highlander S.K."/>
            <person name="Hirani K."/>
            <person name="Hogues M."/>
            <person name="Jackson L."/>
            <person name="Jakkamsetti A."/>
            <person name="Javaid M."/>
            <person name="Jiang H."/>
            <person name="Korchina V."/>
            <person name="Kovar C."/>
            <person name="Lara F."/>
            <person name="Lee S."/>
            <person name="Mata R."/>
            <person name="Mathew T."/>
            <person name="Moen C."/>
            <person name="Morales K."/>
            <person name="Munidasa M."/>
            <person name="Nazareth L."/>
            <person name="Ngo R."/>
            <person name="Nguyen L."/>
            <person name="Okwuonu G."/>
            <person name="Ongeri F."/>
            <person name="Patil S."/>
            <person name="Petrosino J."/>
            <person name="Pham C."/>
            <person name="Pham P."/>
            <person name="Pu L.-L."/>
            <person name="Puazo M."/>
            <person name="Raj R."/>
            <person name="Reid J."/>
            <person name="Rouhana J."/>
            <person name="Saada N."/>
            <person name="Shang Y."/>
            <person name="Simmons D."/>
            <person name="Thornton R."/>
            <person name="Warren J."/>
            <person name="Weissenberger G."/>
            <person name="Zhang J."/>
            <person name="Zhang L."/>
            <person name="Zhou C."/>
            <person name="Zhu D."/>
            <person name="Muzny D."/>
            <person name="Worley K."/>
            <person name="Gibbs R."/>
        </authorList>
    </citation>
    <scope>NUCLEOTIDE SEQUENCE [LARGE SCALE GENOMIC DNA]</scope>
    <source>
        <strain evidence="8 9">DSM 15436</strain>
    </source>
</reference>
<name>C0VZU8_9ACTO</name>
<evidence type="ECO:0000313" key="8">
    <source>
        <dbReference type="EMBL" id="EEH63807.1"/>
    </source>
</evidence>
<keyword evidence="3 6" id="KW-0812">Transmembrane</keyword>
<dbReference type="Pfam" id="PF04138">
    <property type="entry name" value="GtrA_DPMS_TM"/>
    <property type="match status" value="1"/>
</dbReference>
<feature type="transmembrane region" description="Helical" evidence="6">
    <location>
        <begin position="117"/>
        <end position="133"/>
    </location>
</feature>
<keyword evidence="9" id="KW-1185">Reference proteome</keyword>
<feature type="domain" description="GtrA/DPMS transmembrane" evidence="7">
    <location>
        <begin position="19"/>
        <end position="139"/>
    </location>
</feature>
<keyword evidence="5 6" id="KW-0472">Membrane</keyword>
<dbReference type="InterPro" id="IPR051401">
    <property type="entry name" value="GtrA_CellWall_Glycosyl"/>
</dbReference>
<dbReference type="GO" id="GO:0005886">
    <property type="term" value="C:plasma membrane"/>
    <property type="evidence" value="ECO:0007669"/>
    <property type="project" value="TreeGrafter"/>
</dbReference>
<evidence type="ECO:0000256" key="3">
    <source>
        <dbReference type="ARBA" id="ARBA00022692"/>
    </source>
</evidence>
<evidence type="ECO:0000256" key="4">
    <source>
        <dbReference type="ARBA" id="ARBA00022989"/>
    </source>
</evidence>
<dbReference type="InterPro" id="IPR007267">
    <property type="entry name" value="GtrA_DPMS_TM"/>
</dbReference>